<keyword evidence="2" id="KW-1133">Transmembrane helix</keyword>
<organism evidence="3 4">
    <name type="scientific">Mycena pura</name>
    <dbReference type="NCBI Taxonomy" id="153505"/>
    <lineage>
        <taxon>Eukaryota</taxon>
        <taxon>Fungi</taxon>
        <taxon>Dikarya</taxon>
        <taxon>Basidiomycota</taxon>
        <taxon>Agaricomycotina</taxon>
        <taxon>Agaricomycetes</taxon>
        <taxon>Agaricomycetidae</taxon>
        <taxon>Agaricales</taxon>
        <taxon>Marasmiineae</taxon>
        <taxon>Mycenaceae</taxon>
        <taxon>Mycena</taxon>
    </lineage>
</organism>
<name>A0AAD6UPP3_9AGAR</name>
<evidence type="ECO:0000256" key="1">
    <source>
        <dbReference type="SAM" id="MobiDB-lite"/>
    </source>
</evidence>
<reference evidence="3" key="1">
    <citation type="submission" date="2023-03" db="EMBL/GenBank/DDBJ databases">
        <title>Massive genome expansion in bonnet fungi (Mycena s.s.) driven by repeated elements and novel gene families across ecological guilds.</title>
        <authorList>
            <consortium name="Lawrence Berkeley National Laboratory"/>
            <person name="Harder C.B."/>
            <person name="Miyauchi S."/>
            <person name="Viragh M."/>
            <person name="Kuo A."/>
            <person name="Thoen E."/>
            <person name="Andreopoulos B."/>
            <person name="Lu D."/>
            <person name="Skrede I."/>
            <person name="Drula E."/>
            <person name="Henrissat B."/>
            <person name="Morin E."/>
            <person name="Kohler A."/>
            <person name="Barry K."/>
            <person name="LaButti K."/>
            <person name="Morin E."/>
            <person name="Salamov A."/>
            <person name="Lipzen A."/>
            <person name="Mereny Z."/>
            <person name="Hegedus B."/>
            <person name="Baldrian P."/>
            <person name="Stursova M."/>
            <person name="Weitz H."/>
            <person name="Taylor A."/>
            <person name="Grigoriev I.V."/>
            <person name="Nagy L.G."/>
            <person name="Martin F."/>
            <person name="Kauserud H."/>
        </authorList>
    </citation>
    <scope>NUCLEOTIDE SEQUENCE</scope>
    <source>
        <strain evidence="3">9144</strain>
    </source>
</reference>
<evidence type="ECO:0000313" key="3">
    <source>
        <dbReference type="EMBL" id="KAJ7189602.1"/>
    </source>
</evidence>
<feature type="transmembrane region" description="Helical" evidence="2">
    <location>
        <begin position="131"/>
        <end position="152"/>
    </location>
</feature>
<keyword evidence="2" id="KW-0812">Transmembrane</keyword>
<evidence type="ECO:0000313" key="4">
    <source>
        <dbReference type="Proteomes" id="UP001219525"/>
    </source>
</evidence>
<dbReference type="AlphaFoldDB" id="A0AAD6UPP3"/>
<dbReference type="EMBL" id="JARJCW010000172">
    <property type="protein sequence ID" value="KAJ7189602.1"/>
    <property type="molecule type" value="Genomic_DNA"/>
</dbReference>
<comment type="caution">
    <text evidence="3">The sequence shown here is derived from an EMBL/GenBank/DDBJ whole genome shotgun (WGS) entry which is preliminary data.</text>
</comment>
<protein>
    <submittedName>
        <fullName evidence="3">Uncharacterized protein</fullName>
    </submittedName>
</protein>
<sequence>MNELVEIRAIVLFVFLAFCSLAFLMVLPTVIIACIPGEVLLWLVKKYLLLLSGTAVFIATTMLWLLLCDARRWLVGASAESDIERGTTSTTAALEHDKASARPAPGDTTAGENASTTATAPGPFEDLTSTVIGKIITLAIFTTLVLGDLWLFGIVSRTKPARENIAAALMHELAGLEALCVLTSILAVFAVGAQTCGCAGAMENEGESGRRRRRSRAKGIEAQKQSQEMHDQLTLPKYNRVCIPLAS</sequence>
<feature type="region of interest" description="Disordered" evidence="1">
    <location>
        <begin position="202"/>
        <end position="228"/>
    </location>
</feature>
<proteinExistence type="predicted"/>
<gene>
    <name evidence="3" type="ORF">GGX14DRAFT_580576</name>
</gene>
<feature type="region of interest" description="Disordered" evidence="1">
    <location>
        <begin position="94"/>
        <end position="121"/>
    </location>
</feature>
<feature type="transmembrane region" description="Helical" evidence="2">
    <location>
        <begin position="47"/>
        <end position="67"/>
    </location>
</feature>
<feature type="compositionally biased region" description="Polar residues" evidence="1">
    <location>
        <begin position="110"/>
        <end position="119"/>
    </location>
</feature>
<accession>A0AAD6UPP3</accession>
<keyword evidence="4" id="KW-1185">Reference proteome</keyword>
<feature type="transmembrane region" description="Helical" evidence="2">
    <location>
        <begin position="173"/>
        <end position="193"/>
    </location>
</feature>
<keyword evidence="2" id="KW-0472">Membrane</keyword>
<feature type="transmembrane region" description="Helical" evidence="2">
    <location>
        <begin position="12"/>
        <end position="35"/>
    </location>
</feature>
<dbReference type="Proteomes" id="UP001219525">
    <property type="component" value="Unassembled WGS sequence"/>
</dbReference>
<evidence type="ECO:0000256" key="2">
    <source>
        <dbReference type="SAM" id="Phobius"/>
    </source>
</evidence>